<dbReference type="EMBL" id="LUEZ02000184">
    <property type="protein sequence ID" value="RDB15245.1"/>
    <property type="molecule type" value="Genomic_DNA"/>
</dbReference>
<dbReference type="Proteomes" id="UP000076154">
    <property type="component" value="Unassembled WGS sequence"/>
</dbReference>
<feature type="compositionally biased region" description="Polar residues" evidence="1">
    <location>
        <begin position="251"/>
        <end position="261"/>
    </location>
</feature>
<evidence type="ECO:0000313" key="2">
    <source>
        <dbReference type="EMBL" id="RDB15245.1"/>
    </source>
</evidence>
<name>A0A369J4B3_HYPMA</name>
<protein>
    <submittedName>
        <fullName evidence="2">Uncharacterized protein</fullName>
    </submittedName>
</protein>
<evidence type="ECO:0000313" key="3">
    <source>
        <dbReference type="Proteomes" id="UP000076154"/>
    </source>
</evidence>
<dbReference type="AlphaFoldDB" id="A0A369J4B3"/>
<gene>
    <name evidence="2" type="ORF">Hypma_004762</name>
</gene>
<comment type="caution">
    <text evidence="2">The sequence shown here is derived from an EMBL/GenBank/DDBJ whole genome shotgun (WGS) entry which is preliminary data.</text>
</comment>
<dbReference type="InParanoid" id="A0A369J4B3"/>
<reference evidence="2" key="1">
    <citation type="submission" date="2018-04" db="EMBL/GenBank/DDBJ databases">
        <title>Whole genome sequencing of Hypsizygus marmoreus.</title>
        <authorList>
            <person name="Choi I.-G."/>
            <person name="Min B."/>
            <person name="Kim J.-G."/>
            <person name="Kim S."/>
            <person name="Oh Y.-L."/>
            <person name="Kong W.-S."/>
            <person name="Park H."/>
            <person name="Jeong J."/>
            <person name="Song E.-S."/>
        </authorList>
    </citation>
    <scope>NUCLEOTIDE SEQUENCE [LARGE SCALE GENOMIC DNA]</scope>
    <source>
        <strain evidence="2">51987-8</strain>
    </source>
</reference>
<feature type="compositionally biased region" description="Low complexity" evidence="1">
    <location>
        <begin position="322"/>
        <end position="337"/>
    </location>
</feature>
<proteinExistence type="predicted"/>
<feature type="compositionally biased region" description="Basic residues" evidence="1">
    <location>
        <begin position="276"/>
        <end position="289"/>
    </location>
</feature>
<organism evidence="2 3">
    <name type="scientific">Hypsizygus marmoreus</name>
    <name type="common">White beech mushroom</name>
    <name type="synonym">Agaricus marmoreus</name>
    <dbReference type="NCBI Taxonomy" id="39966"/>
    <lineage>
        <taxon>Eukaryota</taxon>
        <taxon>Fungi</taxon>
        <taxon>Dikarya</taxon>
        <taxon>Basidiomycota</taxon>
        <taxon>Agaricomycotina</taxon>
        <taxon>Agaricomycetes</taxon>
        <taxon>Agaricomycetidae</taxon>
        <taxon>Agaricales</taxon>
        <taxon>Tricholomatineae</taxon>
        <taxon>Lyophyllaceae</taxon>
        <taxon>Hypsizygus</taxon>
    </lineage>
</organism>
<sequence length="337" mass="37444">MDALPAEDPQVFLASMDLDMENLGMDEALDESSEMSYLTDFLSQASLQSSPVEDPHLRYHPSSEVNIPLVMPNGFTINPALTFLIRTDNHTFILYDKHPTHPRAFEYHPGQVRKFIQYELAVRKDEEEAMPGGFPVFAEYFNLEPNVNCRFSTKDGLGRWIIPKAPAPTYLDIPAGISTESAPDRAAEIAREIREHENNEIYRLNALEQVRSDKRKNFNIAKRKALKEEKTSLAKRIRTTHERFAAPASTRGYSPTPSTARYRSRTRSVSPIPRHGPSRSRSPVRHHSPVGHNDNAPIVSTSKGKAKAGTSAPEPSTSTSGAPADVTPVDDAAQGSK</sequence>
<accession>A0A369J4B3</accession>
<keyword evidence="3" id="KW-1185">Reference proteome</keyword>
<evidence type="ECO:0000256" key="1">
    <source>
        <dbReference type="SAM" id="MobiDB-lite"/>
    </source>
</evidence>
<feature type="region of interest" description="Disordered" evidence="1">
    <location>
        <begin position="231"/>
        <end position="337"/>
    </location>
</feature>